<dbReference type="SUPFAM" id="SSF53383">
    <property type="entry name" value="PLP-dependent transferases"/>
    <property type="match status" value="1"/>
</dbReference>
<keyword evidence="2" id="KW-0663">Pyridoxal phosphate</keyword>
<dbReference type="EC" id="2.6.1.59" evidence="3"/>
<dbReference type="PANTHER" id="PTHR30244:SF34">
    <property type="entry name" value="DTDP-4-AMINO-4,6-DIDEOXYGALACTOSE TRANSAMINASE"/>
    <property type="match status" value="1"/>
</dbReference>
<keyword evidence="3" id="KW-0808">Transferase</keyword>
<protein>
    <submittedName>
        <fullName evidence="3">dTDP-4-amino-4,6-dideoxygalactose transaminase</fullName>
        <ecNumber evidence="3">2.6.1.59</ecNumber>
    </submittedName>
</protein>
<evidence type="ECO:0000256" key="2">
    <source>
        <dbReference type="RuleBase" id="RU004508"/>
    </source>
</evidence>
<evidence type="ECO:0000256" key="1">
    <source>
        <dbReference type="ARBA" id="ARBA00037999"/>
    </source>
</evidence>
<dbReference type="PIRSF" id="PIRSF000390">
    <property type="entry name" value="PLP_StrS"/>
    <property type="match status" value="1"/>
</dbReference>
<dbReference type="EMBL" id="JAAATW010000002">
    <property type="protein sequence ID" value="NBE07811.1"/>
    <property type="molecule type" value="Genomic_DNA"/>
</dbReference>
<dbReference type="PANTHER" id="PTHR30244">
    <property type="entry name" value="TRANSAMINASE"/>
    <property type="match status" value="1"/>
</dbReference>
<dbReference type="GO" id="GO:0019180">
    <property type="term" value="F:dTDP-4-amino-4,6-dideoxygalactose transaminase activity"/>
    <property type="evidence" value="ECO:0007669"/>
    <property type="project" value="UniProtKB-EC"/>
</dbReference>
<dbReference type="Pfam" id="PF01041">
    <property type="entry name" value="DegT_DnrJ_EryC1"/>
    <property type="match status" value="1"/>
</dbReference>
<name>A0ABW9Y6U7_9RHOB</name>
<proteinExistence type="inferred from homology"/>
<accession>A0ABW9Y6U7</accession>
<gene>
    <name evidence="3" type="primary">rffA</name>
    <name evidence="3" type="synonym">fcnA</name>
    <name evidence="3" type="synonym">wecE</name>
    <name evidence="3" type="ORF">GU920_09695</name>
</gene>
<dbReference type="InterPro" id="IPR015424">
    <property type="entry name" value="PyrdxlP-dep_Trfase"/>
</dbReference>
<keyword evidence="3" id="KW-0032">Aminotransferase</keyword>
<dbReference type="InterPro" id="IPR015422">
    <property type="entry name" value="PyrdxlP-dep_Trfase_small"/>
</dbReference>
<reference evidence="4" key="1">
    <citation type="submission" date="2020-01" db="EMBL/GenBank/DDBJ databases">
        <title>Sphingomonas sp. strain CSW-10.</title>
        <authorList>
            <person name="Chen W.-M."/>
        </authorList>
    </citation>
    <scope>NUCLEOTIDE SEQUENCE [LARGE SCALE GENOMIC DNA]</scope>
    <source>
        <strain evidence="4">CCP-1</strain>
    </source>
</reference>
<dbReference type="InterPro" id="IPR015421">
    <property type="entry name" value="PyrdxlP-dep_Trfase_major"/>
</dbReference>
<dbReference type="InterPro" id="IPR012749">
    <property type="entry name" value="WecE-like"/>
</dbReference>
<comment type="similarity">
    <text evidence="1 2">Belongs to the DegT/DnrJ/EryC1 family.</text>
</comment>
<organism evidence="3 4">
    <name type="scientific">Paragemmobacter ruber</name>
    <dbReference type="NCBI Taxonomy" id="1985673"/>
    <lineage>
        <taxon>Bacteria</taxon>
        <taxon>Pseudomonadati</taxon>
        <taxon>Pseudomonadota</taxon>
        <taxon>Alphaproteobacteria</taxon>
        <taxon>Rhodobacterales</taxon>
        <taxon>Paracoccaceae</taxon>
        <taxon>Paragemmobacter</taxon>
    </lineage>
</organism>
<evidence type="ECO:0000313" key="3">
    <source>
        <dbReference type="EMBL" id="NBE07811.1"/>
    </source>
</evidence>
<keyword evidence="4" id="KW-1185">Reference proteome</keyword>
<evidence type="ECO:0000313" key="4">
    <source>
        <dbReference type="Proteomes" id="UP001517376"/>
    </source>
</evidence>
<dbReference type="Gene3D" id="3.40.640.10">
    <property type="entry name" value="Type I PLP-dependent aspartate aminotransferase-like (Major domain)"/>
    <property type="match status" value="1"/>
</dbReference>
<dbReference type="CDD" id="cd00616">
    <property type="entry name" value="AHBA_syn"/>
    <property type="match status" value="1"/>
</dbReference>
<dbReference type="InterPro" id="IPR000653">
    <property type="entry name" value="DegT/StrS_aminotransferase"/>
</dbReference>
<dbReference type="NCBIfam" id="TIGR02379">
    <property type="entry name" value="ECA_wecE"/>
    <property type="match status" value="1"/>
</dbReference>
<comment type="caution">
    <text evidence="3">The sequence shown here is derived from an EMBL/GenBank/DDBJ whole genome shotgun (WGS) entry which is preliminary data.</text>
</comment>
<dbReference type="Gene3D" id="3.90.1150.10">
    <property type="entry name" value="Aspartate Aminotransferase, domain 1"/>
    <property type="match status" value="1"/>
</dbReference>
<dbReference type="NCBIfam" id="NF008687">
    <property type="entry name" value="PRK11706.1"/>
    <property type="match status" value="1"/>
</dbReference>
<dbReference type="Proteomes" id="UP001517376">
    <property type="component" value="Unassembled WGS sequence"/>
</dbReference>
<sequence length="381" mass="41936">MAAVVPFNRIAVTGREIALLSEVLDAPDRFAGGLYLRRCRQYFEADLGCPCALLTPSGTASLEMAAILLDIREGDEVIMPSFTFVSTANAFVLRGARIVFVDIRPDTMNIDETLIEAAMTERTRAIVVVHYAGVACDMDAIMALAARRGVAVVEDAAQGMLAAWKARPLGTFGAVGAFSFHETKNFSAGGEGGLTIINDPALAERAEIIREKGTDRSRFLRGQVDKYSWVDLGSSFVMNEISAAYLWAQIEARGQIQAERLAIHAAYRDGLDGLIREGRIEVQAHPEGTAHNAHMFYIKLRDIVERDAMAAWLRQNGIIAPFHYVPLHSAQAGQAFGRFHGEDRHTTAESERLLRLPLFFGLTEGQQARVIDRVQAFWQQG</sequence>